<evidence type="ECO:0000256" key="8">
    <source>
        <dbReference type="ARBA" id="ARBA00022850"/>
    </source>
</evidence>
<evidence type="ECO:0000313" key="17">
    <source>
        <dbReference type="RefSeq" id="XP_033770584.1"/>
    </source>
</evidence>
<dbReference type="InParanoid" id="A0A6P8NJ78"/>
<dbReference type="GO" id="GO:0016004">
    <property type="term" value="F:phospholipase activator activity"/>
    <property type="evidence" value="ECO:0007669"/>
    <property type="project" value="TreeGrafter"/>
</dbReference>
<evidence type="ECO:0000256" key="9">
    <source>
        <dbReference type="ARBA" id="ARBA00022963"/>
    </source>
</evidence>
<dbReference type="PANTHER" id="PTHR16566:SF0">
    <property type="entry name" value="APOLIPOPROTEIN C-II"/>
    <property type="match status" value="1"/>
</dbReference>
<evidence type="ECO:0000256" key="3">
    <source>
        <dbReference type="ARBA" id="ARBA00013947"/>
    </source>
</evidence>
<evidence type="ECO:0000256" key="13">
    <source>
        <dbReference type="ARBA" id="ARBA00031176"/>
    </source>
</evidence>
<keyword evidence="6 14" id="KW-0964">Secreted</keyword>
<evidence type="ECO:0000256" key="11">
    <source>
        <dbReference type="ARBA" id="ARBA00023098"/>
    </source>
</evidence>
<keyword evidence="12 14" id="KW-0850">VLDL</keyword>
<organism evidence="16 17">
    <name type="scientific">Geotrypetes seraphini</name>
    <name type="common">Gaboon caecilian</name>
    <name type="synonym">Caecilia seraphini</name>
    <dbReference type="NCBI Taxonomy" id="260995"/>
    <lineage>
        <taxon>Eukaryota</taxon>
        <taxon>Metazoa</taxon>
        <taxon>Chordata</taxon>
        <taxon>Craniata</taxon>
        <taxon>Vertebrata</taxon>
        <taxon>Euteleostomi</taxon>
        <taxon>Amphibia</taxon>
        <taxon>Gymnophiona</taxon>
        <taxon>Geotrypetes</taxon>
    </lineage>
</organism>
<dbReference type="GO" id="GO:0043274">
    <property type="term" value="F:phospholipase binding"/>
    <property type="evidence" value="ECO:0007669"/>
    <property type="project" value="TreeGrafter"/>
</dbReference>
<dbReference type="Gene3D" id="1.10.1440.10">
    <property type="entry name" value="Apolipoprotein C-II"/>
    <property type="match status" value="1"/>
</dbReference>
<dbReference type="RefSeq" id="XP_033770584.1">
    <property type="nucleotide sequence ID" value="XM_033914693.1"/>
</dbReference>
<dbReference type="InterPro" id="IPR023121">
    <property type="entry name" value="ApoC-II_dom_sf"/>
</dbReference>
<evidence type="ECO:0000256" key="12">
    <source>
        <dbReference type="ARBA" id="ARBA00023313"/>
    </source>
</evidence>
<evidence type="ECO:0000256" key="2">
    <source>
        <dbReference type="ARBA" id="ARBA00007221"/>
    </source>
</evidence>
<evidence type="ECO:0000256" key="1">
    <source>
        <dbReference type="ARBA" id="ARBA00004613"/>
    </source>
</evidence>
<dbReference type="Pfam" id="PF05355">
    <property type="entry name" value="Apo-CII"/>
    <property type="match status" value="1"/>
</dbReference>
<keyword evidence="9 14" id="KW-0442">Lipid degradation</keyword>
<evidence type="ECO:0000313" key="16">
    <source>
        <dbReference type="Proteomes" id="UP000515159"/>
    </source>
</evidence>
<keyword evidence="16" id="KW-1185">Reference proteome</keyword>
<dbReference type="GO" id="GO:0042627">
    <property type="term" value="C:chylomicron"/>
    <property type="evidence" value="ECO:0007669"/>
    <property type="project" value="UniProtKB-UniRule"/>
</dbReference>
<evidence type="ECO:0000256" key="14">
    <source>
        <dbReference type="RuleBase" id="RU368054"/>
    </source>
</evidence>
<feature type="signal peptide" evidence="15">
    <location>
        <begin position="1"/>
        <end position="24"/>
    </location>
</feature>
<dbReference type="GO" id="GO:0016042">
    <property type="term" value="P:lipid catabolic process"/>
    <property type="evidence" value="ECO:0007669"/>
    <property type="project" value="UniProtKB-UniRule"/>
</dbReference>
<comment type="similarity">
    <text evidence="2 14">Belongs to the apolipoprotein C2 family.</text>
</comment>
<gene>
    <name evidence="17" type="primary">LOC117345681</name>
</gene>
<keyword evidence="8 14" id="KW-0345">HDL</keyword>
<dbReference type="FunCoup" id="A0A6P8NJ78">
    <property type="interactions" value="10"/>
</dbReference>
<dbReference type="AlphaFoldDB" id="A0A6P8NJ78"/>
<dbReference type="GO" id="GO:0034361">
    <property type="term" value="C:very-low-density lipoprotein particle"/>
    <property type="evidence" value="ECO:0007669"/>
    <property type="project" value="UniProtKB-UniRule"/>
</dbReference>
<dbReference type="KEGG" id="gsh:117345681"/>
<dbReference type="Proteomes" id="UP000515159">
    <property type="component" value="Chromosome 11"/>
</dbReference>
<reference evidence="17" key="1">
    <citation type="submission" date="2025-08" db="UniProtKB">
        <authorList>
            <consortium name="RefSeq"/>
        </authorList>
    </citation>
    <scope>IDENTIFICATION</scope>
</reference>
<proteinExistence type="inferred from homology"/>
<keyword evidence="5 14" id="KW-0162">Chylomicron</keyword>
<dbReference type="PANTHER" id="PTHR16566">
    <property type="entry name" value="APOLIPOPROTEIN C-II"/>
    <property type="match status" value="1"/>
</dbReference>
<keyword evidence="10 14" id="KW-0445">Lipid transport</keyword>
<evidence type="ECO:0000256" key="7">
    <source>
        <dbReference type="ARBA" id="ARBA00022710"/>
    </source>
</evidence>
<evidence type="ECO:0000256" key="10">
    <source>
        <dbReference type="ARBA" id="ARBA00023055"/>
    </source>
</evidence>
<name>A0A6P8NJ78_GEOSA</name>
<feature type="chain" id="PRO_5028110895" description="Apolipoprotein C-II" evidence="15">
    <location>
        <begin position="25"/>
        <end position="96"/>
    </location>
</feature>
<keyword evidence="7 14" id="KW-0427">LDL</keyword>
<keyword evidence="4 14" id="KW-0813">Transport</keyword>
<comment type="subcellular location">
    <subcellularLocation>
        <location evidence="1 14">Secreted</location>
    </subcellularLocation>
</comment>
<evidence type="ECO:0000256" key="5">
    <source>
        <dbReference type="ARBA" id="ARBA00022513"/>
    </source>
</evidence>
<dbReference type="GO" id="GO:0034364">
    <property type="term" value="C:high-density lipoprotein particle"/>
    <property type="evidence" value="ECO:0007669"/>
    <property type="project" value="UniProtKB-KW"/>
</dbReference>
<dbReference type="OrthoDB" id="9881800at2759"/>
<keyword evidence="14 15" id="KW-0732">Signal</keyword>
<dbReference type="GO" id="GO:0034362">
    <property type="term" value="C:low-density lipoprotein particle"/>
    <property type="evidence" value="ECO:0007669"/>
    <property type="project" value="UniProtKB-UniRule"/>
</dbReference>
<dbReference type="GeneID" id="117345681"/>
<dbReference type="GO" id="GO:0006869">
    <property type="term" value="P:lipid transport"/>
    <property type="evidence" value="ECO:0007669"/>
    <property type="project" value="UniProtKB-UniRule"/>
</dbReference>
<evidence type="ECO:0000256" key="6">
    <source>
        <dbReference type="ARBA" id="ARBA00022525"/>
    </source>
</evidence>
<keyword evidence="11 14" id="KW-0443">Lipid metabolism</keyword>
<sequence>MNWKPVLAFLVLLFLCCEIKGNRAEEQEVPSYLDQIKDLPWRFWAQMSSTTQNWINTAKSIEIDTKIKETFEKSTSVIGPYTNIISDQIYHWWYGQ</sequence>
<evidence type="ECO:0000256" key="4">
    <source>
        <dbReference type="ARBA" id="ARBA00022448"/>
    </source>
</evidence>
<dbReference type="GO" id="GO:0060697">
    <property type="term" value="P:positive regulation of phospholipid catabolic process"/>
    <property type="evidence" value="ECO:0007669"/>
    <property type="project" value="TreeGrafter"/>
</dbReference>
<dbReference type="InterPro" id="IPR008019">
    <property type="entry name" value="Apo-CII"/>
</dbReference>
<comment type="function">
    <text evidence="14">Component of chylomicrons, very low-density lipoproteins (VLDL), low-density lipoproteins (LDL), and high-density lipoproteins (HDL) in plasma. Plays an important role in lipoprotein metabolism as an activator of lipoprotein lipase.</text>
</comment>
<evidence type="ECO:0000256" key="15">
    <source>
        <dbReference type="SAM" id="SignalP"/>
    </source>
</evidence>
<protein>
    <recommendedName>
        <fullName evidence="3 14">Apolipoprotein C-II</fullName>
        <shortName evidence="14">Apo-CII</shortName>
        <shortName evidence="14">ApoC-II</shortName>
    </recommendedName>
    <alternativeName>
        <fullName evidence="13 14">Apolipoprotein C2</fullName>
    </alternativeName>
</protein>
<accession>A0A6P8NJ78</accession>